<name>A0A1F8F2M8_9BACT</name>
<dbReference type="Proteomes" id="UP000176834">
    <property type="component" value="Unassembled WGS sequence"/>
</dbReference>
<feature type="coiled-coil region" evidence="1">
    <location>
        <begin position="173"/>
        <end position="250"/>
    </location>
</feature>
<evidence type="ECO:0000313" key="2">
    <source>
        <dbReference type="EMBL" id="OGN07384.1"/>
    </source>
</evidence>
<accession>A0A1F8F2M8</accession>
<proteinExistence type="predicted"/>
<comment type="caution">
    <text evidence="2">The sequence shown here is derived from an EMBL/GenBank/DDBJ whole genome shotgun (WGS) entry which is preliminary data.</text>
</comment>
<evidence type="ECO:0000256" key="1">
    <source>
        <dbReference type="SAM" id="Coils"/>
    </source>
</evidence>
<evidence type="ECO:0000313" key="3">
    <source>
        <dbReference type="Proteomes" id="UP000176834"/>
    </source>
</evidence>
<dbReference type="AlphaFoldDB" id="A0A1F8F2M8"/>
<organism evidence="2 3">
    <name type="scientific">Candidatus Yanofskybacteria bacterium RIFCSPHIGHO2_02_FULL_38_22b</name>
    <dbReference type="NCBI Taxonomy" id="1802673"/>
    <lineage>
        <taxon>Bacteria</taxon>
        <taxon>Candidatus Yanofskyibacteriota</taxon>
    </lineage>
</organism>
<feature type="coiled-coil region" evidence="1">
    <location>
        <begin position="287"/>
        <end position="314"/>
    </location>
</feature>
<sequence>MTSSVEENIVVVEGGRAVERSEADLVAETLKVMEEMWSARGAFDQIRNSKTLDTITHEDIGVRDEWRAKREEFIALLQALPEDLATQVDITPPVTAGEVLISHGGEAGGDIVGEALIRPEGDIAPSVNQETSDRLYQTTIELSQKLAYLEDTKAKLKVAEGRALRHDVTEHGVPYLTSEKEKTEAEIKQLKAEQKKLKKEVENSAGEAEDEARKKAQADVKRMEAEEKAAEEAEAKAKRVEEIKTALAKLYHDTWDKKQELEGVSENLKRTKATGRMIESAGLEANEVKFKGELKDIEKQKKDLEKELAKLENGIGKSFKDRFKESYEKTEEVGEPPKTSRVETIQLEPQVEAQEKSKKKFRLWKWTKERVKTFFKDGGLFGEFVQAETMRQGTGHASGSAEALSTLIKTEWNIDNPDAVQDIANEALKVENKTGIKMDTETFGFMVEQVSRDRKEANDDEKSYIIKDAIDNLKTNLAKARGQATSESVLSSENLAQVEAEMKKELDKISDAAFVEDFKGFAKVMRDNLDKCWWLRYLYGGAELAAVGGLGYYYLSGSNEAINLSNVVKPKIFMPETLKPPGVPDDVRLMMDHYWGVAKGLLGEHGMANPSDSQIMEVTKVLAKDNNVAVPPWGIEGESLHTKLPVHWVLVKGAASFILRNYIGTP</sequence>
<reference evidence="2 3" key="1">
    <citation type="journal article" date="2016" name="Nat. Commun.">
        <title>Thousands of microbial genomes shed light on interconnected biogeochemical processes in an aquifer system.</title>
        <authorList>
            <person name="Anantharaman K."/>
            <person name="Brown C.T."/>
            <person name="Hug L.A."/>
            <person name="Sharon I."/>
            <person name="Castelle C.J."/>
            <person name="Probst A.J."/>
            <person name="Thomas B.C."/>
            <person name="Singh A."/>
            <person name="Wilkins M.J."/>
            <person name="Karaoz U."/>
            <person name="Brodie E.L."/>
            <person name="Williams K.H."/>
            <person name="Hubbard S.S."/>
            <person name="Banfield J.F."/>
        </authorList>
    </citation>
    <scope>NUCLEOTIDE SEQUENCE [LARGE SCALE GENOMIC DNA]</scope>
</reference>
<gene>
    <name evidence="2" type="ORF">A3B86_01385</name>
</gene>
<dbReference type="EMBL" id="MGJN01000007">
    <property type="protein sequence ID" value="OGN07384.1"/>
    <property type="molecule type" value="Genomic_DNA"/>
</dbReference>
<protein>
    <submittedName>
        <fullName evidence="2">Uncharacterized protein</fullName>
    </submittedName>
</protein>
<keyword evidence="1" id="KW-0175">Coiled coil</keyword>